<reference evidence="1 2" key="1">
    <citation type="journal article" date="2019" name="Sci. Rep.">
        <title>Orb-weaving spider Araneus ventricosus genome elucidates the spidroin gene catalogue.</title>
        <authorList>
            <person name="Kono N."/>
            <person name="Nakamura H."/>
            <person name="Ohtoshi R."/>
            <person name="Moran D.A.P."/>
            <person name="Shinohara A."/>
            <person name="Yoshida Y."/>
            <person name="Fujiwara M."/>
            <person name="Mori M."/>
            <person name="Tomita M."/>
            <person name="Arakawa K."/>
        </authorList>
    </citation>
    <scope>NUCLEOTIDE SEQUENCE [LARGE SCALE GENOMIC DNA]</scope>
</reference>
<comment type="caution">
    <text evidence="1">The sequence shown here is derived from an EMBL/GenBank/DDBJ whole genome shotgun (WGS) entry which is preliminary data.</text>
</comment>
<organism evidence="1 2">
    <name type="scientific">Araneus ventricosus</name>
    <name type="common">Orbweaver spider</name>
    <name type="synonym">Epeira ventricosa</name>
    <dbReference type="NCBI Taxonomy" id="182803"/>
    <lineage>
        <taxon>Eukaryota</taxon>
        <taxon>Metazoa</taxon>
        <taxon>Ecdysozoa</taxon>
        <taxon>Arthropoda</taxon>
        <taxon>Chelicerata</taxon>
        <taxon>Arachnida</taxon>
        <taxon>Araneae</taxon>
        <taxon>Araneomorphae</taxon>
        <taxon>Entelegynae</taxon>
        <taxon>Araneoidea</taxon>
        <taxon>Araneidae</taxon>
        <taxon>Araneus</taxon>
    </lineage>
</organism>
<dbReference type="AlphaFoldDB" id="A0A4Y2ND74"/>
<name>A0A4Y2ND74_ARAVE</name>
<keyword evidence="2" id="KW-1185">Reference proteome</keyword>
<dbReference type="Proteomes" id="UP000499080">
    <property type="component" value="Unassembled WGS sequence"/>
</dbReference>
<evidence type="ECO:0000313" key="1">
    <source>
        <dbReference type="EMBL" id="GBN37231.1"/>
    </source>
</evidence>
<proteinExistence type="predicted"/>
<evidence type="ECO:0000313" key="2">
    <source>
        <dbReference type="Proteomes" id="UP000499080"/>
    </source>
</evidence>
<accession>A0A4Y2ND74</accession>
<sequence>MAGLASPRRSLLTLNPLDESVGVGYVYETQKMRQIEEEFSDQVQEILKESMTKAFAMDVHYSPEQFELYRVNICKQKDEERKKIFNEMVVTGSEKCMEICMNPFSELCKELDDILKKFGVYAKEITESEECRKNEEMIKKPGGHTIFG</sequence>
<protein>
    <submittedName>
        <fullName evidence="1">Uncharacterized protein</fullName>
    </submittedName>
</protein>
<dbReference type="EMBL" id="BGPR01008980">
    <property type="protein sequence ID" value="GBN37231.1"/>
    <property type="molecule type" value="Genomic_DNA"/>
</dbReference>
<gene>
    <name evidence="1" type="ORF">AVEN_89626_1</name>
</gene>